<dbReference type="Proteomes" id="UP000044602">
    <property type="component" value="Unassembled WGS sequence"/>
</dbReference>
<dbReference type="EMBL" id="CVQI01025780">
    <property type="protein sequence ID" value="CRK33613.1"/>
    <property type="molecule type" value="Genomic_DNA"/>
</dbReference>
<dbReference type="EMBL" id="CVQH01006224">
    <property type="protein sequence ID" value="CRK15138.1"/>
    <property type="molecule type" value="Genomic_DNA"/>
</dbReference>
<name>A0A0G4MH27_VERLO</name>
<sequence length="83" mass="9036">MSNTQYVSAMSIPGLERAMMPKLVHQTKKPQFKVVTNQPAMASQSTLVGHGDATTLKDSDSLCKLDVSPQCASFFGRIKKHLA</sequence>
<keyword evidence="3" id="KW-1185">Reference proteome</keyword>
<proteinExistence type="predicted"/>
<evidence type="ECO:0000313" key="4">
    <source>
        <dbReference type="Proteomes" id="UP000045706"/>
    </source>
</evidence>
<evidence type="ECO:0000313" key="2">
    <source>
        <dbReference type="EMBL" id="CRK33613.1"/>
    </source>
</evidence>
<dbReference type="AlphaFoldDB" id="A0A0G4MH27"/>
<dbReference type="Proteomes" id="UP000045706">
    <property type="component" value="Unassembled WGS sequence"/>
</dbReference>
<gene>
    <name evidence="1" type="ORF">BN1708_011358</name>
    <name evidence="2" type="ORF">BN1723_014748</name>
</gene>
<protein>
    <submittedName>
        <fullName evidence="2">Uncharacterized protein</fullName>
    </submittedName>
</protein>
<organism evidence="2 4">
    <name type="scientific">Verticillium longisporum</name>
    <name type="common">Verticillium dahliae var. longisporum</name>
    <dbReference type="NCBI Taxonomy" id="100787"/>
    <lineage>
        <taxon>Eukaryota</taxon>
        <taxon>Fungi</taxon>
        <taxon>Dikarya</taxon>
        <taxon>Ascomycota</taxon>
        <taxon>Pezizomycotina</taxon>
        <taxon>Sordariomycetes</taxon>
        <taxon>Hypocreomycetidae</taxon>
        <taxon>Glomerellales</taxon>
        <taxon>Plectosphaerellaceae</taxon>
        <taxon>Verticillium</taxon>
    </lineage>
</organism>
<evidence type="ECO:0000313" key="1">
    <source>
        <dbReference type="EMBL" id="CRK15138.1"/>
    </source>
</evidence>
<accession>A0A0G4MH27</accession>
<reference evidence="3 4" key="1">
    <citation type="submission" date="2015-05" db="EMBL/GenBank/DDBJ databases">
        <authorList>
            <person name="Fogelqvist Johan"/>
        </authorList>
    </citation>
    <scope>NUCLEOTIDE SEQUENCE [LARGE SCALE GENOMIC DNA]</scope>
    <source>
        <strain evidence="1">VL1</strain>
        <strain evidence="2">VL2</strain>
    </source>
</reference>
<evidence type="ECO:0000313" key="3">
    <source>
        <dbReference type="Proteomes" id="UP000044602"/>
    </source>
</evidence>